<evidence type="ECO:0000313" key="2">
    <source>
        <dbReference type="Proteomes" id="UP000291084"/>
    </source>
</evidence>
<accession>A0A0S3TD26</accession>
<name>A0A0S3TD26_PHAAN</name>
<dbReference type="EMBL" id="AP015044">
    <property type="protein sequence ID" value="BAU02832.1"/>
    <property type="molecule type" value="Genomic_DNA"/>
</dbReference>
<sequence length="78" mass="9039">LQLGIGHLDLQLKTGHLDQRFRLICLNLQSNLSHLDLHLMPTRIELRSSQPISTFDLDLDWPVSTFDPRWVISTFDLS</sequence>
<reference evidence="1 2" key="1">
    <citation type="journal article" date="2015" name="Sci. Rep.">
        <title>The power of single molecule real-time sequencing technology in the de novo assembly of a eukaryotic genome.</title>
        <authorList>
            <person name="Sakai H."/>
            <person name="Naito K."/>
            <person name="Ogiso-Tanaka E."/>
            <person name="Takahashi Y."/>
            <person name="Iseki K."/>
            <person name="Muto C."/>
            <person name="Satou K."/>
            <person name="Teruya K."/>
            <person name="Shiroma A."/>
            <person name="Shimoji M."/>
            <person name="Hirano T."/>
            <person name="Itoh T."/>
            <person name="Kaga A."/>
            <person name="Tomooka N."/>
        </authorList>
    </citation>
    <scope>NUCLEOTIDE SEQUENCE [LARGE SCALE GENOMIC DNA]</scope>
    <source>
        <strain evidence="2">cv. Shumari</strain>
    </source>
</reference>
<evidence type="ECO:0000313" key="1">
    <source>
        <dbReference type="EMBL" id="BAU02832.1"/>
    </source>
</evidence>
<gene>
    <name evidence="1" type="primary">Vigan.11G242100</name>
    <name evidence="1" type="ORF">VIGAN_11242100</name>
</gene>
<feature type="non-terminal residue" evidence="1">
    <location>
        <position position="1"/>
    </location>
</feature>
<protein>
    <submittedName>
        <fullName evidence="1">Uncharacterized protein</fullName>
    </submittedName>
</protein>
<keyword evidence="2" id="KW-1185">Reference proteome</keyword>
<dbReference type="Proteomes" id="UP000291084">
    <property type="component" value="Chromosome 11"/>
</dbReference>
<proteinExistence type="predicted"/>
<dbReference type="AlphaFoldDB" id="A0A0S3TD26"/>
<organism evidence="1 2">
    <name type="scientific">Vigna angularis var. angularis</name>
    <dbReference type="NCBI Taxonomy" id="157739"/>
    <lineage>
        <taxon>Eukaryota</taxon>
        <taxon>Viridiplantae</taxon>
        <taxon>Streptophyta</taxon>
        <taxon>Embryophyta</taxon>
        <taxon>Tracheophyta</taxon>
        <taxon>Spermatophyta</taxon>
        <taxon>Magnoliopsida</taxon>
        <taxon>eudicotyledons</taxon>
        <taxon>Gunneridae</taxon>
        <taxon>Pentapetalae</taxon>
        <taxon>rosids</taxon>
        <taxon>fabids</taxon>
        <taxon>Fabales</taxon>
        <taxon>Fabaceae</taxon>
        <taxon>Papilionoideae</taxon>
        <taxon>50 kb inversion clade</taxon>
        <taxon>NPAAA clade</taxon>
        <taxon>indigoferoid/millettioid clade</taxon>
        <taxon>Phaseoleae</taxon>
        <taxon>Vigna</taxon>
    </lineage>
</organism>